<keyword evidence="1" id="KW-0812">Transmembrane</keyword>
<dbReference type="EMBL" id="LQWY01000067">
    <property type="protein sequence ID" value="OAH59025.1"/>
    <property type="molecule type" value="Genomic_DNA"/>
</dbReference>
<organism evidence="2 3">
    <name type="scientific">Domibacillus aminovorans</name>
    <dbReference type="NCBI Taxonomy" id="29332"/>
    <lineage>
        <taxon>Bacteria</taxon>
        <taxon>Bacillati</taxon>
        <taxon>Bacillota</taxon>
        <taxon>Bacilli</taxon>
        <taxon>Bacillales</taxon>
        <taxon>Bacillaceae</taxon>
        <taxon>Domibacillus</taxon>
    </lineage>
</organism>
<dbReference type="RefSeq" id="WP_063966742.1">
    <property type="nucleotide sequence ID" value="NZ_JBCNAN010000007.1"/>
</dbReference>
<keyword evidence="1" id="KW-1133">Transmembrane helix</keyword>
<feature type="transmembrane region" description="Helical" evidence="1">
    <location>
        <begin position="63"/>
        <end position="88"/>
    </location>
</feature>
<protein>
    <recommendedName>
        <fullName evidence="4">Multidrug ABC transporter permease</fullName>
    </recommendedName>
</protein>
<evidence type="ECO:0000313" key="3">
    <source>
        <dbReference type="Proteomes" id="UP000076935"/>
    </source>
</evidence>
<evidence type="ECO:0000313" key="2">
    <source>
        <dbReference type="EMBL" id="OAH59025.1"/>
    </source>
</evidence>
<comment type="caution">
    <text evidence="2">The sequence shown here is derived from an EMBL/GenBank/DDBJ whole genome shotgun (WGS) entry which is preliminary data.</text>
</comment>
<accession>A0A177L180</accession>
<feature type="transmembrane region" description="Helical" evidence="1">
    <location>
        <begin position="306"/>
        <end position="324"/>
    </location>
</feature>
<dbReference type="AlphaFoldDB" id="A0A177L180"/>
<gene>
    <name evidence="2" type="ORF">AWH49_05015</name>
</gene>
<feature type="transmembrane region" description="Helical" evidence="1">
    <location>
        <begin position="20"/>
        <end position="43"/>
    </location>
</feature>
<feature type="transmembrane region" description="Helical" evidence="1">
    <location>
        <begin position="269"/>
        <end position="294"/>
    </location>
</feature>
<dbReference type="InterPro" id="IPR053046">
    <property type="entry name" value="ABC-5_transporter"/>
</dbReference>
<dbReference type="PANTHER" id="PTHR39177:SF1">
    <property type="entry name" value="ABC TRANSPORTER PERMEASE YTRC-RELATED"/>
    <property type="match status" value="1"/>
</dbReference>
<feature type="transmembrane region" description="Helical" evidence="1">
    <location>
        <begin position="109"/>
        <end position="133"/>
    </location>
</feature>
<evidence type="ECO:0000256" key="1">
    <source>
        <dbReference type="SAM" id="Phobius"/>
    </source>
</evidence>
<feature type="transmembrane region" description="Helical" evidence="1">
    <location>
        <begin position="180"/>
        <end position="200"/>
    </location>
</feature>
<keyword evidence="1" id="KW-0472">Membrane</keyword>
<sequence>MKSGILSFNKGLFMQHSRSVLWISIFFLLSQVILLPLGLMMVLRDEREYEYFLQTDYRNVLFAFTYAFQYLSYLVFPVITGIVLTSYMTKKGSSDFMHSLPFKRGTQLMHVYASGIVSLAVPILINAVLLLMIRSFIKPLTYSIGHLFEWLGVSLFITLFMFIVTVMIGLFIGPALLQGIMVYGILVLPAGLISVTLYNARYFVNGLAVDSYTSKVMTDGIFLIRAGEYVNRPFSGIEWAIYLVLAAVIVAVSFYVYKVRPAEAVDEAIVFPFFRWAFIFVLTYAAMLIGGLYFSQFLGGSLTWTIIGYVIGAFAGYTLLQMIVQKSLRLVWPWKGFVFYVLAILVLLIPGTIAAKAYEKAIPEAKEVEKVYIGDSGEPFENVFYTGVEELKKTDAGFMKGADSINEVRSIHAQLIDAGVGVSDYEGYQVSVTYGLKDGSRMQRQYTVSMDELGRITEDLRKNVEFIKASNPLFAIATPEKMTYLSGYDSTTGRQLANVAGKEDIEAIRSAMEKDTLSGEADQFSLNGGASAGTIEFWIGKENQMQVSVNVNLDDEHTIQAIREHVPGGESFASATNVEKAFIVTAETEEQKKELSDFIWPDNGDEPKWSDMPLPYEQVNDTAKIKQLLDPAGLTEDSSRLLVLKWQENGHIGYTVSVVGLKE</sequence>
<dbReference type="STRING" id="29332.AWH48_08140"/>
<feature type="transmembrane region" description="Helical" evidence="1">
    <location>
        <begin position="153"/>
        <end position="173"/>
    </location>
</feature>
<dbReference type="PANTHER" id="PTHR39177">
    <property type="entry name" value="ABC TRANSPORTER PERMEASE YTRC-RELATED"/>
    <property type="match status" value="1"/>
</dbReference>
<feature type="transmembrane region" description="Helical" evidence="1">
    <location>
        <begin position="336"/>
        <end position="358"/>
    </location>
</feature>
<keyword evidence="3" id="KW-1185">Reference proteome</keyword>
<evidence type="ECO:0008006" key="4">
    <source>
        <dbReference type="Google" id="ProtNLM"/>
    </source>
</evidence>
<dbReference type="Proteomes" id="UP000076935">
    <property type="component" value="Unassembled WGS sequence"/>
</dbReference>
<feature type="transmembrane region" description="Helical" evidence="1">
    <location>
        <begin position="239"/>
        <end position="257"/>
    </location>
</feature>
<proteinExistence type="predicted"/>
<name>A0A177L180_9BACI</name>
<reference evidence="2 3" key="1">
    <citation type="submission" date="2016-01" db="EMBL/GenBank/DDBJ databases">
        <title>Investigation of taxonomic status of Bacillus aminovorans.</title>
        <authorList>
            <person name="Verma A."/>
            <person name="Pal Y."/>
            <person name="Krishnamurthi S."/>
        </authorList>
    </citation>
    <scope>NUCLEOTIDE SEQUENCE [LARGE SCALE GENOMIC DNA]</scope>
    <source>
        <strain evidence="2 3">DSM 1314</strain>
    </source>
</reference>